<evidence type="ECO:0000256" key="1">
    <source>
        <dbReference type="ARBA" id="ARBA00004704"/>
    </source>
</evidence>
<dbReference type="InterPro" id="IPR046452">
    <property type="entry name" value="HgmA_N"/>
</dbReference>
<dbReference type="GO" id="GO:0004497">
    <property type="term" value="F:monooxygenase activity"/>
    <property type="evidence" value="ECO:0007669"/>
    <property type="project" value="InterPro"/>
</dbReference>
<evidence type="ECO:0000256" key="7">
    <source>
        <dbReference type="PIRSR" id="PIRSR602401-1"/>
    </source>
</evidence>
<dbReference type="UniPathway" id="UPA00139">
    <property type="reaction ID" value="UER00339"/>
</dbReference>
<dbReference type="InterPro" id="IPR011051">
    <property type="entry name" value="RmlC_Cupin_sf"/>
</dbReference>
<reference evidence="10" key="1">
    <citation type="journal article" date="2015" name="Genome Announc.">
        <title>Genome sequence of the AIDS-associated pathogen Penicillium marneffei (ATCC18224) and its near taxonomic relative Talaromyces stipitatus (ATCC10500).</title>
        <authorList>
            <person name="Nierman W.C."/>
            <person name="Fedorova-Abrams N.D."/>
            <person name="Andrianopoulos A."/>
        </authorList>
    </citation>
    <scope>NUCLEOTIDE SEQUENCE [LARGE SCALE GENOMIC DNA]</scope>
    <source>
        <strain evidence="10">ATCC 18224 / CBS 334.59 / QM 7333</strain>
    </source>
</reference>
<accession>B6QEU6</accession>
<dbReference type="GO" id="GO:0006570">
    <property type="term" value="P:tyrosine metabolic process"/>
    <property type="evidence" value="ECO:0007669"/>
    <property type="project" value="InterPro"/>
</dbReference>
<dbReference type="InterPro" id="IPR036396">
    <property type="entry name" value="Cyt_P450_sf"/>
</dbReference>
<dbReference type="PhylomeDB" id="B6QEU6"/>
<organism evidence="9 10">
    <name type="scientific">Talaromyces marneffei (strain ATCC 18224 / CBS 334.59 / QM 7333)</name>
    <name type="common">Penicillium marneffei</name>
    <dbReference type="NCBI Taxonomy" id="441960"/>
    <lineage>
        <taxon>Eukaryota</taxon>
        <taxon>Fungi</taxon>
        <taxon>Dikarya</taxon>
        <taxon>Ascomycota</taxon>
        <taxon>Pezizomycotina</taxon>
        <taxon>Eurotiomycetes</taxon>
        <taxon>Eurotiomycetidae</taxon>
        <taxon>Eurotiales</taxon>
        <taxon>Trichocomaceae</taxon>
        <taxon>Talaromyces</taxon>
        <taxon>Talaromyces sect. Talaromyces</taxon>
    </lineage>
</organism>
<dbReference type="PRINTS" id="PR00385">
    <property type="entry name" value="P450"/>
</dbReference>
<keyword evidence="7" id="KW-0349">Heme</keyword>
<dbReference type="AlphaFoldDB" id="B6QEU6"/>
<dbReference type="GO" id="GO:0005506">
    <property type="term" value="F:iron ion binding"/>
    <property type="evidence" value="ECO:0007669"/>
    <property type="project" value="InterPro"/>
</dbReference>
<dbReference type="EC" id="1.13.11.5" evidence="2"/>
<comment type="pathway">
    <text evidence="1">Amino-acid degradation; L-phenylalanine degradation; acetoacetate and fumarate from L-phenylalanine: step 4/6.</text>
</comment>
<dbReference type="OrthoDB" id="1055148at2759"/>
<evidence type="ECO:0000256" key="4">
    <source>
        <dbReference type="ARBA" id="ARBA00022964"/>
    </source>
</evidence>
<keyword evidence="5" id="KW-0560">Oxidoreductase</keyword>
<keyword evidence="4 9" id="KW-0223">Dioxygenase</keyword>
<dbReference type="VEuPathDB" id="FungiDB:PMAA_080510"/>
<keyword evidence="3 7" id="KW-0479">Metal-binding</keyword>
<dbReference type="InterPro" id="IPR005708">
    <property type="entry name" value="Homogentis_dOase"/>
</dbReference>
<evidence type="ECO:0000256" key="6">
    <source>
        <dbReference type="ARBA" id="ARBA00023004"/>
    </source>
</evidence>
<gene>
    <name evidence="9" type="ORF">PMAA_080510</name>
</gene>
<dbReference type="HOGENOM" id="CLU_806766_0_0_1"/>
<name>B6QEU6_TALMQ</name>
<dbReference type="Pfam" id="PF20510">
    <property type="entry name" value="HgmA_N"/>
    <property type="match status" value="1"/>
</dbReference>
<dbReference type="GO" id="GO:0004411">
    <property type="term" value="F:homogentisate 1,2-dioxygenase activity"/>
    <property type="evidence" value="ECO:0007669"/>
    <property type="project" value="UniProtKB-EC"/>
</dbReference>
<dbReference type="EMBL" id="DS995901">
    <property type="protein sequence ID" value="EEA24033.1"/>
    <property type="molecule type" value="Genomic_DNA"/>
</dbReference>
<proteinExistence type="predicted"/>
<evidence type="ECO:0000313" key="9">
    <source>
        <dbReference type="EMBL" id="EEA24033.1"/>
    </source>
</evidence>
<evidence type="ECO:0000256" key="5">
    <source>
        <dbReference type="ARBA" id="ARBA00023002"/>
    </source>
</evidence>
<feature type="domain" description="Homogentisate 1,2-dioxygenase N-terminal" evidence="8">
    <location>
        <begin position="13"/>
        <end position="133"/>
    </location>
</feature>
<evidence type="ECO:0000256" key="3">
    <source>
        <dbReference type="ARBA" id="ARBA00022723"/>
    </source>
</evidence>
<dbReference type="GO" id="GO:0006559">
    <property type="term" value="P:L-phenylalanine catabolic process"/>
    <property type="evidence" value="ECO:0007669"/>
    <property type="project" value="UniProtKB-UniPathway"/>
</dbReference>
<dbReference type="GO" id="GO:0020037">
    <property type="term" value="F:heme binding"/>
    <property type="evidence" value="ECO:0007669"/>
    <property type="project" value="InterPro"/>
</dbReference>
<keyword evidence="6 7" id="KW-0408">Iron</keyword>
<protein>
    <recommendedName>
        <fullName evidence="2">homogentisate 1,2-dioxygenase</fullName>
        <ecNumber evidence="2">1.13.11.5</ecNumber>
    </recommendedName>
</protein>
<evidence type="ECO:0000313" key="10">
    <source>
        <dbReference type="Proteomes" id="UP000001294"/>
    </source>
</evidence>
<dbReference type="Gene3D" id="1.10.630.10">
    <property type="entry name" value="Cytochrome P450"/>
    <property type="match status" value="1"/>
</dbReference>
<keyword evidence="10" id="KW-1185">Reference proteome</keyword>
<dbReference type="Pfam" id="PF00067">
    <property type="entry name" value="p450"/>
    <property type="match status" value="1"/>
</dbReference>
<comment type="cofactor">
    <cofactor evidence="7">
        <name>heme</name>
        <dbReference type="ChEBI" id="CHEBI:30413"/>
    </cofactor>
</comment>
<dbReference type="SUPFAM" id="SSF51182">
    <property type="entry name" value="RmlC-like cupins"/>
    <property type="match status" value="1"/>
</dbReference>
<evidence type="ECO:0000259" key="8">
    <source>
        <dbReference type="Pfam" id="PF20510"/>
    </source>
</evidence>
<feature type="binding site" description="axial binding residue" evidence="7">
    <location>
        <position position="271"/>
    </location>
    <ligand>
        <name>heme</name>
        <dbReference type="ChEBI" id="CHEBI:30413"/>
    </ligand>
    <ligandPart>
        <name>Fe</name>
        <dbReference type="ChEBI" id="CHEBI:18248"/>
    </ligandPart>
</feature>
<dbReference type="GO" id="GO:0016705">
    <property type="term" value="F:oxidoreductase activity, acting on paired donors, with incorporation or reduction of molecular oxygen"/>
    <property type="evidence" value="ECO:0007669"/>
    <property type="project" value="InterPro"/>
</dbReference>
<dbReference type="InterPro" id="IPR002401">
    <property type="entry name" value="Cyt_P450_E_grp-I"/>
</dbReference>
<dbReference type="Proteomes" id="UP000001294">
    <property type="component" value="Unassembled WGS sequence"/>
</dbReference>
<dbReference type="SUPFAM" id="SSF48264">
    <property type="entry name" value="Cytochrome P450"/>
    <property type="match status" value="1"/>
</dbReference>
<dbReference type="InterPro" id="IPR001128">
    <property type="entry name" value="Cyt_P450"/>
</dbReference>
<dbReference type="PANTHER" id="PTHR11056">
    <property type="entry name" value="HOMOGENTISATE 1,2-DIOXYGENASE"/>
    <property type="match status" value="1"/>
</dbReference>
<dbReference type="PANTHER" id="PTHR11056:SF0">
    <property type="entry name" value="HOMOGENTISATE 1,2-DIOXYGENASE"/>
    <property type="match status" value="1"/>
</dbReference>
<dbReference type="STRING" id="441960.B6QEU6"/>
<dbReference type="GO" id="GO:0005737">
    <property type="term" value="C:cytoplasm"/>
    <property type="evidence" value="ECO:0007669"/>
    <property type="project" value="TreeGrafter"/>
</dbReference>
<sequence length="344" mass="39335">MPVTAFTSPDRYTYQNGFQSYHETEAVKGALPVGANSPQKPPYGLYAEKLSGTAFTAPRCENLQTWLYRVILAAAHSNFVPRQLDFAEDGPTKYHQIPNRLRWDPFDIDESVDWPSSLRLVAGAGGLDTITTLVAWSIGLLAQRPDIQDKAHKAIEEFYSTKQPLCDALEDQRCKYIVALVREFLTYYTVLRDIEYNGVQIPKGSIFFLSAWACNMGKSVRAVYGYLVFLLRIVAYLDDNVWEDPEVFRPERWFEQDDAPFFTYGMGYRMCAGSLLANRELYLIFMRLINSFKIEKEIEFDAHPVSGNMDPTSLVAMPKKYYARFVPRDEAALRGALKEFEVVE</sequence>
<evidence type="ECO:0000256" key="2">
    <source>
        <dbReference type="ARBA" id="ARBA00013127"/>
    </source>
</evidence>
<dbReference type="PRINTS" id="PR00463">
    <property type="entry name" value="EP450I"/>
</dbReference>